<protein>
    <submittedName>
        <fullName evidence="1">Unannotated protein</fullName>
    </submittedName>
</protein>
<evidence type="ECO:0000313" key="1">
    <source>
        <dbReference type="EMBL" id="CAB4770449.1"/>
    </source>
</evidence>
<dbReference type="Gene3D" id="3.40.50.150">
    <property type="entry name" value="Vaccinia Virus protein VP39"/>
    <property type="match status" value="1"/>
</dbReference>
<dbReference type="InterPro" id="IPR029063">
    <property type="entry name" value="SAM-dependent_MTases_sf"/>
</dbReference>
<organism evidence="1">
    <name type="scientific">freshwater metagenome</name>
    <dbReference type="NCBI Taxonomy" id="449393"/>
    <lineage>
        <taxon>unclassified sequences</taxon>
        <taxon>metagenomes</taxon>
        <taxon>ecological metagenomes</taxon>
    </lineage>
</organism>
<dbReference type="CDD" id="cd02440">
    <property type="entry name" value="AdoMet_MTases"/>
    <property type="match status" value="1"/>
</dbReference>
<dbReference type="PANTHER" id="PTHR43861">
    <property type="entry name" value="TRANS-ACONITATE 2-METHYLTRANSFERASE-RELATED"/>
    <property type="match status" value="1"/>
</dbReference>
<dbReference type="EMBL" id="CAEZYQ010000047">
    <property type="protein sequence ID" value="CAB4770449.1"/>
    <property type="molecule type" value="Genomic_DNA"/>
</dbReference>
<reference evidence="1" key="1">
    <citation type="submission" date="2020-05" db="EMBL/GenBank/DDBJ databases">
        <authorList>
            <person name="Chiriac C."/>
            <person name="Salcher M."/>
            <person name="Ghai R."/>
            <person name="Kavagutti S V."/>
        </authorList>
    </citation>
    <scope>NUCLEOTIDE SEQUENCE</scope>
</reference>
<sequence>MTELAGGTVPSAFDRVARSYDLMVALSPGYHAQLRSSARALVEALPDTPGRRPRVVDLGCGSGASTAALVRALDEAGVDAEVVGIDGSAGMLDQARGKAALARVDFRQADAERLTGAELGPVDGVLAAYLVRNVSSRDRLLGEVLDVLTDGGALVVHDYSVRESRVATWAWHLTCWLVVIPLGFVTAPGSPIYRYLWRSVLDFDGVQGLAGRLRAVGFTEVEHRSAAGWQRGQVHTWRARRPR</sequence>
<dbReference type="Pfam" id="PF01209">
    <property type="entry name" value="Ubie_methyltran"/>
    <property type="match status" value="1"/>
</dbReference>
<name>A0A6J6VGJ3_9ZZZZ</name>
<dbReference type="AlphaFoldDB" id="A0A6J6VGJ3"/>
<proteinExistence type="predicted"/>
<accession>A0A6J6VGJ3</accession>
<gene>
    <name evidence="1" type="ORF">UFOPK2761_03359</name>
</gene>
<dbReference type="SUPFAM" id="SSF53335">
    <property type="entry name" value="S-adenosyl-L-methionine-dependent methyltransferases"/>
    <property type="match status" value="1"/>
</dbReference>
<dbReference type="PANTHER" id="PTHR43861:SF1">
    <property type="entry name" value="TRANS-ACONITATE 2-METHYLTRANSFERASE"/>
    <property type="match status" value="1"/>
</dbReference>